<comment type="caution">
    <text evidence="1">The sequence shown here is derived from an EMBL/GenBank/DDBJ whole genome shotgun (WGS) entry which is preliminary data.</text>
</comment>
<evidence type="ECO:0000313" key="2">
    <source>
        <dbReference type="Proteomes" id="UP001164929"/>
    </source>
</evidence>
<sequence>MKSWTDRREEDMVLSEIGTITGLQIGIVRGGGKSHGSRGPRDLRFKALVFTSQNLLDPCSPMVRPFTFTSYHGVQVEDCPSRA</sequence>
<organism evidence="1 2">
    <name type="scientific">Populus alba x Populus x berolinensis</name>
    <dbReference type="NCBI Taxonomy" id="444605"/>
    <lineage>
        <taxon>Eukaryota</taxon>
        <taxon>Viridiplantae</taxon>
        <taxon>Streptophyta</taxon>
        <taxon>Embryophyta</taxon>
        <taxon>Tracheophyta</taxon>
        <taxon>Spermatophyta</taxon>
        <taxon>Magnoliopsida</taxon>
        <taxon>eudicotyledons</taxon>
        <taxon>Gunneridae</taxon>
        <taxon>Pentapetalae</taxon>
        <taxon>rosids</taxon>
        <taxon>fabids</taxon>
        <taxon>Malpighiales</taxon>
        <taxon>Salicaceae</taxon>
        <taxon>Saliceae</taxon>
        <taxon>Populus</taxon>
    </lineage>
</organism>
<evidence type="ECO:0000313" key="1">
    <source>
        <dbReference type="EMBL" id="KAJ6989753.1"/>
    </source>
</evidence>
<dbReference type="EMBL" id="JAQIZT010000007">
    <property type="protein sequence ID" value="KAJ6989753.1"/>
    <property type="molecule type" value="Genomic_DNA"/>
</dbReference>
<reference evidence="1" key="1">
    <citation type="journal article" date="2023" name="Mol. Ecol. Resour.">
        <title>Chromosome-level genome assembly of a triploid poplar Populus alba 'Berolinensis'.</title>
        <authorList>
            <person name="Chen S."/>
            <person name="Yu Y."/>
            <person name="Wang X."/>
            <person name="Wang S."/>
            <person name="Zhang T."/>
            <person name="Zhou Y."/>
            <person name="He R."/>
            <person name="Meng N."/>
            <person name="Wang Y."/>
            <person name="Liu W."/>
            <person name="Liu Z."/>
            <person name="Liu J."/>
            <person name="Guo Q."/>
            <person name="Huang H."/>
            <person name="Sederoff R.R."/>
            <person name="Wang G."/>
            <person name="Qu G."/>
            <person name="Chen S."/>
        </authorList>
    </citation>
    <scope>NUCLEOTIDE SEQUENCE</scope>
    <source>
        <strain evidence="1">SC-2020</strain>
    </source>
</reference>
<gene>
    <name evidence="1" type="ORF">NC653_018295</name>
</gene>
<dbReference type="Proteomes" id="UP001164929">
    <property type="component" value="Chromosome 7"/>
</dbReference>
<keyword evidence="2" id="KW-1185">Reference proteome</keyword>
<proteinExistence type="predicted"/>
<dbReference type="AlphaFoldDB" id="A0AAD6QG76"/>
<accession>A0AAD6QG76</accession>
<name>A0AAD6QG76_9ROSI</name>
<protein>
    <submittedName>
        <fullName evidence="1">Uncharacterized protein</fullName>
    </submittedName>
</protein>